<dbReference type="InterPro" id="IPR011029">
    <property type="entry name" value="DEATH-like_dom_sf"/>
</dbReference>
<organism evidence="2 3">
    <name type="scientific">Characodon lateralis</name>
    <dbReference type="NCBI Taxonomy" id="208331"/>
    <lineage>
        <taxon>Eukaryota</taxon>
        <taxon>Metazoa</taxon>
        <taxon>Chordata</taxon>
        <taxon>Craniata</taxon>
        <taxon>Vertebrata</taxon>
        <taxon>Euteleostomi</taxon>
        <taxon>Actinopterygii</taxon>
        <taxon>Neopterygii</taxon>
        <taxon>Teleostei</taxon>
        <taxon>Neoteleostei</taxon>
        <taxon>Acanthomorphata</taxon>
        <taxon>Ovalentaria</taxon>
        <taxon>Atherinomorphae</taxon>
        <taxon>Cyprinodontiformes</taxon>
        <taxon>Goodeidae</taxon>
        <taxon>Characodon</taxon>
    </lineage>
</organism>
<keyword evidence="3" id="KW-1185">Reference proteome</keyword>
<dbReference type="Pfam" id="PF02758">
    <property type="entry name" value="PYRIN"/>
    <property type="match status" value="1"/>
</dbReference>
<evidence type="ECO:0000259" key="1">
    <source>
        <dbReference type="PROSITE" id="PS50824"/>
    </source>
</evidence>
<dbReference type="EMBL" id="JAHUTJ010046179">
    <property type="protein sequence ID" value="MED6282395.1"/>
    <property type="molecule type" value="Genomic_DNA"/>
</dbReference>
<dbReference type="SMART" id="SM01289">
    <property type="entry name" value="PYRIN"/>
    <property type="match status" value="1"/>
</dbReference>
<reference evidence="2 3" key="1">
    <citation type="submission" date="2021-06" db="EMBL/GenBank/DDBJ databases">
        <authorList>
            <person name="Palmer J.M."/>
        </authorList>
    </citation>
    <scope>NUCLEOTIDE SEQUENCE [LARGE SCALE GENOMIC DNA]</scope>
    <source>
        <strain evidence="2 3">CL_MEX2019</strain>
        <tissue evidence="2">Muscle</tissue>
    </source>
</reference>
<protein>
    <recommendedName>
        <fullName evidence="1">Pyrin domain-containing protein</fullName>
    </recommendedName>
</protein>
<dbReference type="InterPro" id="IPR004020">
    <property type="entry name" value="DAPIN"/>
</dbReference>
<evidence type="ECO:0000313" key="2">
    <source>
        <dbReference type="EMBL" id="MED6282395.1"/>
    </source>
</evidence>
<sequence>MMTPEDLLNVLEDLGEEEFIKFKWLLQQTSNPLGFPAIRKSCLQTANRQDTVDLMVQTYSLSGTVKVIKKVLEKISRNDLLQIFCASSSGSEVDASDVGRTSVNTGHLVSLLQTPLPQIQSEVHGFIDQVDHLLQLR</sequence>
<proteinExistence type="predicted"/>
<evidence type="ECO:0000313" key="3">
    <source>
        <dbReference type="Proteomes" id="UP001352852"/>
    </source>
</evidence>
<dbReference type="Gene3D" id="1.10.533.10">
    <property type="entry name" value="Death Domain, Fas"/>
    <property type="match status" value="1"/>
</dbReference>
<gene>
    <name evidence="2" type="ORF">CHARACLAT_031620</name>
</gene>
<name>A0ABU7E5C0_9TELE</name>
<dbReference type="SUPFAM" id="SSF47986">
    <property type="entry name" value="DEATH domain"/>
    <property type="match status" value="1"/>
</dbReference>
<accession>A0ABU7E5C0</accession>
<dbReference type="PROSITE" id="PS50824">
    <property type="entry name" value="DAPIN"/>
    <property type="match status" value="1"/>
</dbReference>
<comment type="caution">
    <text evidence="2">The sequence shown here is derived from an EMBL/GenBank/DDBJ whole genome shotgun (WGS) entry which is preliminary data.</text>
</comment>
<feature type="domain" description="Pyrin" evidence="1">
    <location>
        <begin position="1"/>
        <end position="94"/>
    </location>
</feature>
<dbReference type="CDD" id="cd08321">
    <property type="entry name" value="Pyrin_ASC-like"/>
    <property type="match status" value="1"/>
</dbReference>
<dbReference type="Proteomes" id="UP001352852">
    <property type="component" value="Unassembled WGS sequence"/>
</dbReference>